<evidence type="ECO:0000313" key="2">
    <source>
        <dbReference type="Proteomes" id="UP000076925"/>
    </source>
</evidence>
<proteinExistence type="predicted"/>
<accession>A0A139XHU8</accession>
<comment type="caution">
    <text evidence="1">The sequence shown here is derived from an EMBL/GenBank/DDBJ whole genome shotgun (WGS) entry which is preliminary data.</text>
</comment>
<sequence length="126" mass="13869">MSINGFAIFCDDIRFEANGKAMLIGVYSEDLVPGVLPQVTPMSFWVKLSGIPDSKLNLKLSVGSNGKIQHTADIDLSIQDMERPVNLYFAGLPVSIEESGNVFIEISGFKDNFVFRDELKVMPVPS</sequence>
<reference evidence="1 2" key="1">
    <citation type="journal article" date="2013" name="Genome Biol. Evol.">
        <title>Genomes of Stigonematalean cyanobacteria (subsection V) and the evolution of oxygenic photosynthesis from prokaryotes to plastids.</title>
        <authorList>
            <person name="Dagan T."/>
            <person name="Roettger M."/>
            <person name="Stucken K."/>
            <person name="Landan G."/>
            <person name="Koch R."/>
            <person name="Major P."/>
            <person name="Gould S.B."/>
            <person name="Goremykin V.V."/>
            <person name="Rippka R."/>
            <person name="Tandeau de Marsac N."/>
            <person name="Gugger M."/>
            <person name="Lockhart P.J."/>
            <person name="Allen J.F."/>
            <person name="Brune I."/>
            <person name="Maus I."/>
            <person name="Puhler A."/>
            <person name="Martin W.F."/>
        </authorList>
    </citation>
    <scope>NUCLEOTIDE SEQUENCE [LARGE SCALE GENOMIC DNA]</scope>
    <source>
        <strain evidence="1 2">PCC 7110</strain>
    </source>
</reference>
<name>A0A139XHU8_9CYAN</name>
<keyword evidence="2" id="KW-1185">Reference proteome</keyword>
<dbReference type="STRING" id="128403.WA1_51905"/>
<dbReference type="Proteomes" id="UP000076925">
    <property type="component" value="Unassembled WGS sequence"/>
</dbReference>
<protein>
    <submittedName>
        <fullName evidence="1">Uncharacterized protein</fullName>
    </submittedName>
</protein>
<gene>
    <name evidence="1" type="ORF">WA1_51905</name>
</gene>
<dbReference type="AlphaFoldDB" id="A0A139XHU8"/>
<organism evidence="1 2">
    <name type="scientific">Scytonema hofmannii PCC 7110</name>
    <dbReference type="NCBI Taxonomy" id="128403"/>
    <lineage>
        <taxon>Bacteria</taxon>
        <taxon>Bacillati</taxon>
        <taxon>Cyanobacteriota</taxon>
        <taxon>Cyanophyceae</taxon>
        <taxon>Nostocales</taxon>
        <taxon>Scytonemataceae</taxon>
        <taxon>Scytonema</taxon>
    </lineage>
</organism>
<evidence type="ECO:0000313" key="1">
    <source>
        <dbReference type="EMBL" id="KYC44259.1"/>
    </source>
</evidence>
<dbReference type="EMBL" id="ANNX02000003">
    <property type="protein sequence ID" value="KYC44259.1"/>
    <property type="molecule type" value="Genomic_DNA"/>
</dbReference>